<comment type="subunit">
    <text evidence="14">Binds to the intracellular domain of tumor necrosis factor type 1 receptor. Binds to RB1. Interacts with SRC. Interacts with SDHA.</text>
</comment>
<dbReference type="GO" id="GO:0006457">
    <property type="term" value="P:protein folding"/>
    <property type="evidence" value="ECO:0000318"/>
    <property type="project" value="GO_Central"/>
</dbReference>
<evidence type="ECO:0000256" key="17">
    <source>
        <dbReference type="ARBA" id="ARBA00080766"/>
    </source>
</evidence>
<dbReference type="InterPro" id="IPR036890">
    <property type="entry name" value="HATPase_C_sf"/>
</dbReference>
<keyword evidence="5 18" id="KW-0547">Nucleotide-binding</keyword>
<feature type="binding site" evidence="18">
    <location>
        <position position="283"/>
    </location>
    <ligand>
        <name>ATP</name>
        <dbReference type="ChEBI" id="CHEBI:30616"/>
    </ligand>
</feature>
<evidence type="ECO:0000313" key="21">
    <source>
        <dbReference type="Proteomes" id="UP000007110"/>
    </source>
</evidence>
<dbReference type="PRINTS" id="PR00775">
    <property type="entry name" value="HEATSHOCK90"/>
</dbReference>
<evidence type="ECO:0000256" key="7">
    <source>
        <dbReference type="ARBA" id="ARBA00022840"/>
    </source>
</evidence>
<keyword evidence="8" id="KW-0809">Transit peptide</keyword>
<dbReference type="RefSeq" id="XP_030836907.1">
    <property type="nucleotide sequence ID" value="XM_030981047.1"/>
</dbReference>
<feature type="binding site" evidence="18">
    <location>
        <position position="435"/>
    </location>
    <ligand>
        <name>ATP</name>
        <dbReference type="ChEBI" id="CHEBI:30616"/>
    </ligand>
</feature>
<keyword evidence="7 18" id="KW-0067">ATP-binding</keyword>
<dbReference type="Gene3D" id="3.40.50.11260">
    <property type="match status" value="1"/>
</dbReference>
<accession>A0A7M7NI31</accession>
<keyword evidence="4" id="KW-0597">Phosphoprotein</keyword>
<dbReference type="Pfam" id="PF13589">
    <property type="entry name" value="HATPase_c_3"/>
    <property type="match status" value="1"/>
</dbReference>
<dbReference type="InterPro" id="IPR037196">
    <property type="entry name" value="HSP90_C"/>
</dbReference>
<evidence type="ECO:0000256" key="14">
    <source>
        <dbReference type="ARBA" id="ARBA00066161"/>
    </source>
</evidence>
<dbReference type="InterPro" id="IPR020568">
    <property type="entry name" value="Ribosomal_Su5_D2-typ_SF"/>
</dbReference>
<dbReference type="GO" id="GO:0005524">
    <property type="term" value="F:ATP binding"/>
    <property type="evidence" value="ECO:0000318"/>
    <property type="project" value="GO_Central"/>
</dbReference>
<dbReference type="EnsemblMetazoa" id="XM_030981047">
    <property type="protein sequence ID" value="XP_030836907"/>
    <property type="gene ID" value="LOC578227"/>
</dbReference>
<dbReference type="FunFam" id="1.20.120.790:FF:000004">
    <property type="entry name" value="Heat shock protein 75 kDa"/>
    <property type="match status" value="1"/>
</dbReference>
<name>A0A7M7NI31_STRPU</name>
<dbReference type="FunFam" id="3.30.230.80:FF:000004">
    <property type="entry name" value="Heat shock protein 75 kDa"/>
    <property type="match status" value="1"/>
</dbReference>
<dbReference type="InterPro" id="IPR001404">
    <property type="entry name" value="Hsp90_fam"/>
</dbReference>
<keyword evidence="10" id="KW-0496">Mitochondrion</keyword>
<dbReference type="CTD" id="10131"/>
<evidence type="ECO:0000256" key="15">
    <source>
        <dbReference type="ARBA" id="ARBA00073018"/>
    </source>
</evidence>
<dbReference type="GO" id="GO:0051082">
    <property type="term" value="F:unfolded protein binding"/>
    <property type="evidence" value="ECO:0000318"/>
    <property type="project" value="GO_Central"/>
</dbReference>
<dbReference type="Gene3D" id="3.30.230.80">
    <property type="match status" value="1"/>
</dbReference>
<comment type="subcellular location">
    <subcellularLocation>
        <location evidence="1">Mitochondrion inner membrane</location>
    </subcellularLocation>
    <subcellularLocation>
        <location evidence="2">Mitochondrion matrix</location>
    </subcellularLocation>
</comment>
<proteinExistence type="inferred from homology"/>
<sequence length="735" mass="83328">MAASRSVGMRRLARIFSLSRSQASRPLRSYHSSISPATLTASLDSPLMHNGNYHQGLPRHLRGLVHTRQYSSTAETESSNEIVTGITENEPENIEEEPVKHSIIQDSETSSGDFQQHEFQAETTMLLDIVAKSLYSENEVFIRELVSNASDALEKLRYLQLTQDNLEKPGALEIHIATNQDKGTFTIQDTGVGMTKEEMIENLGTIARSGSKAFLKELQEKGGSSDSSIIGQFGVGFYSAFMVGDTVEVFSKSHKKDAKAWYWCSDGSGQYKISEAEGVMKGTKIVIHLKKDCWKFGMESDAKDILLKHSNFVGVPIFLNGKLINTTQALWTEETRKITEQNHTDFYQYLTKNTYDTPRYTLHFKADAPLNIRSLFYVPNRPPAMWEHSQQADSGVSLFSRKILIQHKAEKILPKWLRFVTGVVDSEDIPLNLSRELLQDSALIRKLRTVLTTRLVKFFTDQARKDPAKYDQFTDEYSLFLREGIVSAQEQAEKEEIARLLRYESSSLQEGQKTSLVEYGERMKGGERNIYYICAPSRELAEGSPYFEAFRQKDREVIFCYDDYDEITMLQLREFDRKLLRSVESEMAGDQSSEEIAQENVEGSLTTGEVNSLVQYLKGALGVKVNNVKVTQRLGQYPAMITVAEMGAARHFLRTAMKNRTEEEKMQLLQPTLEVNGSHPIVKKLFALKTSDPDLAKMLAEQIYDNGMIAAGLVEDPRPMLGRFYAFMEKSLEKY</sequence>
<evidence type="ECO:0000256" key="13">
    <source>
        <dbReference type="ARBA" id="ARBA00057498"/>
    </source>
</evidence>
<dbReference type="SUPFAM" id="SSF54211">
    <property type="entry name" value="Ribosomal protein S5 domain 2-like"/>
    <property type="match status" value="1"/>
</dbReference>
<dbReference type="OrthoDB" id="28737at2759"/>
<evidence type="ECO:0000256" key="1">
    <source>
        <dbReference type="ARBA" id="ARBA00004273"/>
    </source>
</evidence>
<dbReference type="GO" id="GO:0005743">
    <property type="term" value="C:mitochondrial inner membrane"/>
    <property type="evidence" value="ECO:0000318"/>
    <property type="project" value="GO_Central"/>
</dbReference>
<keyword evidence="21" id="KW-1185">Reference proteome</keyword>
<dbReference type="OMA" id="DHTQQNE"/>
<dbReference type="FunFam" id="3.30.565.10:FF:000021">
    <property type="entry name" value="Heat shock protein 75 kDa, mitochondrial"/>
    <property type="match status" value="1"/>
</dbReference>
<dbReference type="AlphaFoldDB" id="A0A7M7NI31"/>
<dbReference type="GO" id="GO:0005759">
    <property type="term" value="C:mitochondrial matrix"/>
    <property type="evidence" value="ECO:0007669"/>
    <property type="project" value="UniProtKB-SubCell"/>
</dbReference>
<protein>
    <recommendedName>
        <fullName evidence="15">Heat shock protein 75 kDa, mitochondrial</fullName>
    </recommendedName>
    <alternativeName>
        <fullName evidence="17">TNFR-associated protein 1</fullName>
    </alternativeName>
    <alternativeName>
        <fullName evidence="16">Tumor necrosis factor type 1 receptor-associated protein</fullName>
    </alternativeName>
</protein>
<evidence type="ECO:0000256" key="8">
    <source>
        <dbReference type="ARBA" id="ARBA00022946"/>
    </source>
</evidence>
<evidence type="ECO:0000256" key="12">
    <source>
        <dbReference type="ARBA" id="ARBA00023186"/>
    </source>
</evidence>
<feature type="compositionally biased region" description="Polar residues" evidence="19">
    <location>
        <begin position="68"/>
        <end position="82"/>
    </location>
</feature>
<feature type="binding site" evidence="18">
    <location>
        <position position="148"/>
    </location>
    <ligand>
        <name>ATP</name>
        <dbReference type="ChEBI" id="CHEBI:30616"/>
    </ligand>
</feature>
<dbReference type="FunFam" id="3.40.50.11260:FF:000004">
    <property type="entry name" value="Heat shock protein 75 mitochondrial"/>
    <property type="match status" value="1"/>
</dbReference>
<evidence type="ECO:0000256" key="11">
    <source>
        <dbReference type="ARBA" id="ARBA00023136"/>
    </source>
</evidence>
<feature type="region of interest" description="Disordered" evidence="19">
    <location>
        <begin position="68"/>
        <end position="100"/>
    </location>
</feature>
<evidence type="ECO:0000256" key="10">
    <source>
        <dbReference type="ARBA" id="ARBA00023128"/>
    </source>
</evidence>
<dbReference type="Pfam" id="PF00183">
    <property type="entry name" value="HSP90"/>
    <property type="match status" value="1"/>
</dbReference>
<reference evidence="20" key="2">
    <citation type="submission" date="2021-01" db="UniProtKB">
        <authorList>
            <consortium name="EnsemblMetazoa"/>
        </authorList>
    </citation>
    <scope>IDENTIFICATION</scope>
</reference>
<dbReference type="CDD" id="cd16927">
    <property type="entry name" value="HATPase_Hsp90-like"/>
    <property type="match status" value="1"/>
</dbReference>
<evidence type="ECO:0000256" key="9">
    <source>
        <dbReference type="ARBA" id="ARBA00022990"/>
    </source>
</evidence>
<dbReference type="HAMAP" id="MF_00505">
    <property type="entry name" value="HSP90"/>
    <property type="match status" value="1"/>
</dbReference>
<dbReference type="KEGG" id="spu:578227"/>
<evidence type="ECO:0000256" key="3">
    <source>
        <dbReference type="ARBA" id="ARBA00008239"/>
    </source>
</evidence>
<keyword evidence="9" id="KW-0007">Acetylation</keyword>
<comment type="similarity">
    <text evidence="3">Belongs to the heat shock protein 90 family.</text>
</comment>
<feature type="binding site" evidence="18">
    <location>
        <position position="202"/>
    </location>
    <ligand>
        <name>ATP</name>
        <dbReference type="ChEBI" id="CHEBI:30616"/>
    </ligand>
</feature>
<dbReference type="PIRSF" id="PIRSF002583">
    <property type="entry name" value="Hsp90"/>
    <property type="match status" value="1"/>
</dbReference>
<keyword evidence="6" id="KW-0999">Mitochondrion inner membrane</keyword>
<comment type="function">
    <text evidence="13">Chaperone that expresses an ATPase activity. Involved in maintaining mitochondrial function and polarization, downstream of PINK1 and mitochondrial complex I. Is a negative regulator of mitochondrial respiration able to modulate the balance between oxidative phosphorylation and aerobic glycolysis. The impact of TRAP1 on mitochondrial respiration is probably mediated by modulation of mitochondrial SRC and inhibition of SDHA.</text>
</comment>
<keyword evidence="12" id="KW-0143">Chaperone</keyword>
<dbReference type="SUPFAM" id="SSF110942">
    <property type="entry name" value="HSP90 C-terminal domain"/>
    <property type="match status" value="1"/>
</dbReference>
<feature type="binding site" evidence="18">
    <location>
        <position position="189"/>
    </location>
    <ligand>
        <name>ATP</name>
        <dbReference type="ChEBI" id="CHEBI:30616"/>
    </ligand>
</feature>
<reference evidence="21" key="1">
    <citation type="submission" date="2015-02" db="EMBL/GenBank/DDBJ databases">
        <title>Genome sequencing for Strongylocentrotus purpuratus.</title>
        <authorList>
            <person name="Murali S."/>
            <person name="Liu Y."/>
            <person name="Vee V."/>
            <person name="English A."/>
            <person name="Wang M."/>
            <person name="Skinner E."/>
            <person name="Han Y."/>
            <person name="Muzny D.M."/>
            <person name="Worley K.C."/>
            <person name="Gibbs R.A."/>
        </authorList>
    </citation>
    <scope>NUCLEOTIDE SEQUENCE</scope>
</reference>
<evidence type="ECO:0000256" key="6">
    <source>
        <dbReference type="ARBA" id="ARBA00022792"/>
    </source>
</evidence>
<evidence type="ECO:0000256" key="19">
    <source>
        <dbReference type="SAM" id="MobiDB-lite"/>
    </source>
</evidence>
<dbReference type="GO" id="GO:0016887">
    <property type="term" value="F:ATP hydrolysis activity"/>
    <property type="evidence" value="ECO:0000318"/>
    <property type="project" value="GO_Central"/>
</dbReference>
<dbReference type="Proteomes" id="UP000007110">
    <property type="component" value="Unassembled WGS sequence"/>
</dbReference>
<organism evidence="20 21">
    <name type="scientific">Strongylocentrotus purpuratus</name>
    <name type="common">Purple sea urchin</name>
    <dbReference type="NCBI Taxonomy" id="7668"/>
    <lineage>
        <taxon>Eukaryota</taxon>
        <taxon>Metazoa</taxon>
        <taxon>Echinodermata</taxon>
        <taxon>Eleutherozoa</taxon>
        <taxon>Echinozoa</taxon>
        <taxon>Echinoidea</taxon>
        <taxon>Euechinoidea</taxon>
        <taxon>Echinacea</taxon>
        <taxon>Camarodonta</taxon>
        <taxon>Echinidea</taxon>
        <taxon>Strongylocentrotidae</taxon>
        <taxon>Strongylocentrotus</taxon>
    </lineage>
</organism>
<feature type="binding site" evidence="18">
    <location>
        <position position="194"/>
    </location>
    <ligand>
        <name>ATP</name>
        <dbReference type="ChEBI" id="CHEBI:30616"/>
    </ligand>
</feature>
<dbReference type="NCBIfam" id="NF003555">
    <property type="entry name" value="PRK05218.1"/>
    <property type="match status" value="1"/>
</dbReference>
<evidence type="ECO:0000256" key="16">
    <source>
        <dbReference type="ARBA" id="ARBA00076190"/>
    </source>
</evidence>
<feature type="binding site" evidence="18">
    <location>
        <begin position="209"/>
        <end position="210"/>
    </location>
    <ligand>
        <name>ATP</name>
        <dbReference type="ChEBI" id="CHEBI:30616"/>
    </ligand>
</feature>
<dbReference type="Gene3D" id="3.30.565.10">
    <property type="entry name" value="Histidine kinase-like ATPase, C-terminal domain"/>
    <property type="match status" value="1"/>
</dbReference>
<evidence type="ECO:0000313" key="20">
    <source>
        <dbReference type="EnsemblMetazoa" id="XP_030836907"/>
    </source>
</evidence>
<dbReference type="PANTHER" id="PTHR11528">
    <property type="entry name" value="HEAT SHOCK PROTEIN 90 FAMILY MEMBER"/>
    <property type="match status" value="1"/>
</dbReference>
<evidence type="ECO:0000256" key="18">
    <source>
        <dbReference type="PIRSR" id="PIRSR002583-1"/>
    </source>
</evidence>
<dbReference type="InterPro" id="IPR020575">
    <property type="entry name" value="Hsp90_N"/>
</dbReference>
<evidence type="ECO:0000256" key="4">
    <source>
        <dbReference type="ARBA" id="ARBA00022553"/>
    </source>
</evidence>
<evidence type="ECO:0000256" key="2">
    <source>
        <dbReference type="ARBA" id="ARBA00004305"/>
    </source>
</evidence>
<dbReference type="InParanoid" id="A0A7M7NI31"/>
<dbReference type="GO" id="GO:0140662">
    <property type="term" value="F:ATP-dependent protein folding chaperone"/>
    <property type="evidence" value="ECO:0007669"/>
    <property type="project" value="InterPro"/>
</dbReference>
<feature type="binding site" evidence="18">
    <location>
        <position position="144"/>
    </location>
    <ligand>
        <name>ATP</name>
        <dbReference type="ChEBI" id="CHEBI:30616"/>
    </ligand>
</feature>
<dbReference type="Gene3D" id="1.20.120.790">
    <property type="entry name" value="Heat shock protein 90, C-terminal domain"/>
    <property type="match status" value="1"/>
</dbReference>
<feature type="binding site" evidence="18">
    <location>
        <begin position="232"/>
        <end position="237"/>
    </location>
    <ligand>
        <name>ATP</name>
        <dbReference type="ChEBI" id="CHEBI:30616"/>
    </ligand>
</feature>
<dbReference type="GeneID" id="578227"/>
<dbReference type="GO" id="GO:0019901">
    <property type="term" value="F:protein kinase binding"/>
    <property type="evidence" value="ECO:0000318"/>
    <property type="project" value="GO_Central"/>
</dbReference>
<evidence type="ECO:0000256" key="5">
    <source>
        <dbReference type="ARBA" id="ARBA00022741"/>
    </source>
</evidence>
<dbReference type="SUPFAM" id="SSF55874">
    <property type="entry name" value="ATPase domain of HSP90 chaperone/DNA topoisomerase II/histidine kinase"/>
    <property type="match status" value="1"/>
</dbReference>
<keyword evidence="11" id="KW-0472">Membrane</keyword>